<dbReference type="Proteomes" id="UP000002149">
    <property type="component" value="Chromosome 2"/>
</dbReference>
<evidence type="ECO:0000313" key="4">
    <source>
        <dbReference type="EMBL" id="AAW41889.1"/>
    </source>
</evidence>
<dbReference type="Pfam" id="PF02755">
    <property type="entry name" value="RPEL"/>
    <property type="match status" value="1"/>
</dbReference>
<feature type="region of interest" description="Disordered" evidence="3">
    <location>
        <begin position="166"/>
        <end position="193"/>
    </location>
</feature>
<dbReference type="EMBL" id="AE017342">
    <property type="protein sequence ID" value="AAW41889.1"/>
    <property type="molecule type" value="Genomic_DNA"/>
</dbReference>
<name>Q5KLY4_CRYD1</name>
<gene>
    <name evidence="4" type="ordered locus">CNB03630</name>
</gene>
<dbReference type="GeneID" id="3255739"/>
<dbReference type="RefSeq" id="XP_569196.1">
    <property type="nucleotide sequence ID" value="XM_569196.2"/>
</dbReference>
<protein>
    <submittedName>
        <fullName evidence="4">Uncharacterized protein</fullName>
    </submittedName>
</protein>
<dbReference type="InterPro" id="IPR004018">
    <property type="entry name" value="RPEL_repeat"/>
</dbReference>
<dbReference type="Gene3D" id="6.10.150.10">
    <property type="match status" value="1"/>
</dbReference>
<feature type="region of interest" description="Disordered" evidence="3">
    <location>
        <begin position="77"/>
        <end position="149"/>
    </location>
</feature>
<dbReference type="InParanoid" id="Q5KLY4"/>
<sequence length="193" mass="20061">MSNFLNQVTEAASNVANTAVNTASNLATQATNLATQAANSDAAANVASQAKNLGSQATNVAGNLASQAQAQAHDLVPDIVPTPSSTGTSATSSSGTRGVPAEGEVDRSHDLSPKNEMDKAKFERLYERRGSADELQDKGILKGSPGDVLAGKKADLEKAMNMDVLDQEIAQRPPPEELVRKGILNPSEVPTPQ</sequence>
<dbReference type="HOGENOM" id="CLU_1408698_0_0_1"/>
<organism evidence="4 5">
    <name type="scientific">Cryptococcus deneoformans (strain JEC21 / ATCC MYA-565)</name>
    <name type="common">Cryptococcus neoformans var. neoformans serotype D</name>
    <dbReference type="NCBI Taxonomy" id="214684"/>
    <lineage>
        <taxon>Eukaryota</taxon>
        <taxon>Fungi</taxon>
        <taxon>Dikarya</taxon>
        <taxon>Basidiomycota</taxon>
        <taxon>Agaricomycotina</taxon>
        <taxon>Tremellomycetes</taxon>
        <taxon>Tremellales</taxon>
        <taxon>Cryptococcaceae</taxon>
        <taxon>Cryptococcus</taxon>
        <taxon>Cryptococcus neoformans species complex</taxon>
    </lineage>
</organism>
<accession>Q55Y06</accession>
<feature type="compositionally biased region" description="Low complexity" evidence="3">
    <location>
        <begin position="81"/>
        <end position="96"/>
    </location>
</feature>
<evidence type="ECO:0000256" key="3">
    <source>
        <dbReference type="SAM" id="MobiDB-lite"/>
    </source>
</evidence>
<feature type="compositionally biased region" description="Basic and acidic residues" evidence="3">
    <location>
        <begin position="104"/>
        <end position="140"/>
    </location>
</feature>
<dbReference type="PROSITE" id="PS51073">
    <property type="entry name" value="RPEL"/>
    <property type="match status" value="1"/>
</dbReference>
<dbReference type="STRING" id="214684.Q5KLY4"/>
<dbReference type="AlphaFoldDB" id="Q5KLY4"/>
<evidence type="ECO:0000256" key="1">
    <source>
        <dbReference type="ARBA" id="ARBA00022737"/>
    </source>
</evidence>
<keyword evidence="5" id="KW-1185">Reference proteome</keyword>
<dbReference type="KEGG" id="cne:CNB03630"/>
<feature type="repeat" description="RPEL" evidence="2">
    <location>
        <begin position="163"/>
        <end position="188"/>
    </location>
</feature>
<dbReference type="VEuPathDB" id="FungiDB:CNB03630"/>
<keyword evidence="1" id="KW-0677">Repeat</keyword>
<dbReference type="PaxDb" id="214684-Q5KLY4"/>
<evidence type="ECO:0000256" key="2">
    <source>
        <dbReference type="PROSITE-ProRule" id="PRU00401"/>
    </source>
</evidence>
<reference evidence="4 5" key="1">
    <citation type="journal article" date="2005" name="Science">
        <title>The genome of the basidiomycetous yeast and human pathogen Cryptococcus neoformans.</title>
        <authorList>
            <person name="Loftus B.J."/>
            <person name="Fung E."/>
            <person name="Roncaglia P."/>
            <person name="Rowley D."/>
            <person name="Amedeo P."/>
            <person name="Bruno D."/>
            <person name="Vamathevan J."/>
            <person name="Miranda M."/>
            <person name="Anderson I.J."/>
            <person name="Fraser J.A."/>
            <person name="Allen J.E."/>
            <person name="Bosdet I.E."/>
            <person name="Brent M.R."/>
            <person name="Chiu R."/>
            <person name="Doering T.L."/>
            <person name="Donlin M.J."/>
            <person name="D'Souza C.A."/>
            <person name="Fox D.S."/>
            <person name="Grinberg V."/>
            <person name="Fu J."/>
            <person name="Fukushima M."/>
            <person name="Haas B.J."/>
            <person name="Huang J.C."/>
            <person name="Janbon G."/>
            <person name="Jones S.J."/>
            <person name="Koo H.L."/>
            <person name="Krzywinski M.I."/>
            <person name="Kwon-Chung J.K."/>
            <person name="Lengeler K.B."/>
            <person name="Maiti R."/>
            <person name="Marra M.A."/>
            <person name="Marra R.E."/>
            <person name="Mathewson C.A."/>
            <person name="Mitchell T.G."/>
            <person name="Pertea M."/>
            <person name="Riggs F.R."/>
            <person name="Salzberg S.L."/>
            <person name="Schein J.E."/>
            <person name="Shvartsbeyn A."/>
            <person name="Shin H."/>
            <person name="Shumway M."/>
            <person name="Specht C.A."/>
            <person name="Suh B.B."/>
            <person name="Tenney A."/>
            <person name="Utterback T.R."/>
            <person name="Wickes B.L."/>
            <person name="Wortman J.R."/>
            <person name="Wye N.H."/>
            <person name="Kronstad J.W."/>
            <person name="Lodge J.K."/>
            <person name="Heitman J."/>
            <person name="Davis R.W."/>
            <person name="Fraser C.M."/>
            <person name="Hyman R.W."/>
        </authorList>
    </citation>
    <scope>NUCLEOTIDE SEQUENCE [LARGE SCALE GENOMIC DNA]</scope>
    <source>
        <strain evidence="5">JEC21 / ATCC MYA-565</strain>
    </source>
</reference>
<evidence type="ECO:0000313" key="5">
    <source>
        <dbReference type="Proteomes" id="UP000002149"/>
    </source>
</evidence>
<dbReference type="SMART" id="SM00707">
    <property type="entry name" value="RPEL"/>
    <property type="match status" value="2"/>
</dbReference>
<accession>Q5KLY4</accession>
<dbReference type="OrthoDB" id="197676at2759"/>
<proteinExistence type="predicted"/>